<reference evidence="2 3" key="1">
    <citation type="journal article" date="2020" name="Cell">
        <title>Large-Scale Comparative Analyses of Tick Genomes Elucidate Their Genetic Diversity and Vector Capacities.</title>
        <authorList>
            <consortium name="Tick Genome and Microbiome Consortium (TIGMIC)"/>
            <person name="Jia N."/>
            <person name="Wang J."/>
            <person name="Shi W."/>
            <person name="Du L."/>
            <person name="Sun Y."/>
            <person name="Zhan W."/>
            <person name="Jiang J.F."/>
            <person name="Wang Q."/>
            <person name="Zhang B."/>
            <person name="Ji P."/>
            <person name="Bell-Sakyi L."/>
            <person name="Cui X.M."/>
            <person name="Yuan T.T."/>
            <person name="Jiang B.G."/>
            <person name="Yang W.F."/>
            <person name="Lam T.T."/>
            <person name="Chang Q.C."/>
            <person name="Ding S.J."/>
            <person name="Wang X.J."/>
            <person name="Zhu J.G."/>
            <person name="Ruan X.D."/>
            <person name="Zhao L."/>
            <person name="Wei J.T."/>
            <person name="Ye R.Z."/>
            <person name="Que T.C."/>
            <person name="Du C.H."/>
            <person name="Zhou Y.H."/>
            <person name="Cheng J.X."/>
            <person name="Dai P.F."/>
            <person name="Guo W.B."/>
            <person name="Han X.H."/>
            <person name="Huang E.J."/>
            <person name="Li L.F."/>
            <person name="Wei W."/>
            <person name="Gao Y.C."/>
            <person name="Liu J.Z."/>
            <person name="Shao H.Z."/>
            <person name="Wang X."/>
            <person name="Wang C.C."/>
            <person name="Yang T.C."/>
            <person name="Huo Q.B."/>
            <person name="Li W."/>
            <person name="Chen H.Y."/>
            <person name="Chen S.E."/>
            <person name="Zhou L.G."/>
            <person name="Ni X.B."/>
            <person name="Tian J.H."/>
            <person name="Sheng Y."/>
            <person name="Liu T."/>
            <person name="Pan Y.S."/>
            <person name="Xia L.Y."/>
            <person name="Li J."/>
            <person name="Zhao F."/>
            <person name="Cao W.C."/>
        </authorList>
    </citation>
    <scope>NUCLEOTIDE SEQUENCE [LARGE SCALE GENOMIC DNA]</scope>
    <source>
        <strain evidence="2">HaeL-2018</strain>
    </source>
</reference>
<keyword evidence="3" id="KW-1185">Reference proteome</keyword>
<protein>
    <submittedName>
        <fullName evidence="2">Uncharacterized protein</fullName>
    </submittedName>
</protein>
<evidence type="ECO:0000313" key="3">
    <source>
        <dbReference type="Proteomes" id="UP000821853"/>
    </source>
</evidence>
<sequence>MECTVEGEDISPEEYNDQKLGSRGVKAHDHLFAKKKSPDTTTSPPGGTENGQGKNAKKESLKRVNYPIKRKQPLPRFPMSDYKIIYRPGGGLDLRPVNGGMLLQTVCRCADVDFAIARTQGKFCISPLNNSFTRSPSEERMKR</sequence>
<evidence type="ECO:0000256" key="1">
    <source>
        <dbReference type="SAM" id="MobiDB-lite"/>
    </source>
</evidence>
<name>A0A9J6FN93_HAELO</name>
<organism evidence="2 3">
    <name type="scientific">Haemaphysalis longicornis</name>
    <name type="common">Bush tick</name>
    <dbReference type="NCBI Taxonomy" id="44386"/>
    <lineage>
        <taxon>Eukaryota</taxon>
        <taxon>Metazoa</taxon>
        <taxon>Ecdysozoa</taxon>
        <taxon>Arthropoda</taxon>
        <taxon>Chelicerata</taxon>
        <taxon>Arachnida</taxon>
        <taxon>Acari</taxon>
        <taxon>Parasitiformes</taxon>
        <taxon>Ixodida</taxon>
        <taxon>Ixodoidea</taxon>
        <taxon>Ixodidae</taxon>
        <taxon>Haemaphysalinae</taxon>
        <taxon>Haemaphysalis</taxon>
    </lineage>
</organism>
<comment type="caution">
    <text evidence="2">The sequence shown here is derived from an EMBL/GenBank/DDBJ whole genome shotgun (WGS) entry which is preliminary data.</text>
</comment>
<dbReference type="EMBL" id="JABSTR010000002">
    <property type="protein sequence ID" value="KAH9363737.1"/>
    <property type="molecule type" value="Genomic_DNA"/>
</dbReference>
<proteinExistence type="predicted"/>
<dbReference type="VEuPathDB" id="VectorBase:HLOH_054014"/>
<feature type="compositionally biased region" description="Basic and acidic residues" evidence="1">
    <location>
        <begin position="26"/>
        <end position="38"/>
    </location>
</feature>
<dbReference type="AlphaFoldDB" id="A0A9J6FN93"/>
<dbReference type="Proteomes" id="UP000821853">
    <property type="component" value="Chromosome 10"/>
</dbReference>
<feature type="compositionally biased region" description="Acidic residues" evidence="1">
    <location>
        <begin position="1"/>
        <end position="15"/>
    </location>
</feature>
<feature type="region of interest" description="Disordered" evidence="1">
    <location>
        <begin position="1"/>
        <end position="72"/>
    </location>
</feature>
<gene>
    <name evidence="2" type="ORF">HPB48_021522</name>
</gene>
<accession>A0A9J6FN93</accession>
<evidence type="ECO:0000313" key="2">
    <source>
        <dbReference type="EMBL" id="KAH9363737.1"/>
    </source>
</evidence>